<feature type="domain" description="ABC transporter" evidence="5">
    <location>
        <begin position="2"/>
        <end position="236"/>
    </location>
</feature>
<keyword evidence="4 6" id="KW-0067">ATP-binding</keyword>
<dbReference type="RefSeq" id="WP_198476721.1">
    <property type="nucleotide sequence ID" value="NZ_JADGMQ010000007.1"/>
</dbReference>
<dbReference type="InterPro" id="IPR046342">
    <property type="entry name" value="CBS_dom_sf"/>
</dbReference>
<dbReference type="EMBL" id="JADGMQ010000007">
    <property type="protein sequence ID" value="MBI1621332.1"/>
    <property type="molecule type" value="Genomic_DNA"/>
</dbReference>
<protein>
    <submittedName>
        <fullName evidence="6">ABC transporter ATP-binding protein</fullName>
    </submittedName>
</protein>
<dbReference type="InterPro" id="IPR003593">
    <property type="entry name" value="AAA+_ATPase"/>
</dbReference>
<comment type="similarity">
    <text evidence="1">Belongs to the ABC transporter superfamily.</text>
</comment>
<keyword evidence="3" id="KW-0547">Nucleotide-binding</keyword>
<proteinExistence type="inferred from homology"/>
<evidence type="ECO:0000313" key="6">
    <source>
        <dbReference type="EMBL" id="MBI1621332.1"/>
    </source>
</evidence>
<keyword evidence="2" id="KW-0813">Transport</keyword>
<evidence type="ECO:0000256" key="4">
    <source>
        <dbReference type="ARBA" id="ARBA00022840"/>
    </source>
</evidence>
<dbReference type="InterPro" id="IPR017871">
    <property type="entry name" value="ABC_transporter-like_CS"/>
</dbReference>
<sequence length="312" mass="33961">MIEIENVSKRYNGLPAVKNVSMTIRAHEFVTIVGMSGSGKTTLLRMINRLVEVDEGTIKIDGVDNRDVSGPQLRRSIGYAIQQHGLFPHRSVAENIGTVPGLLGWTVEKTGERVDELLSLFQLDPAIYRDRYPHELSGGQQQRVGVARALAARPNILLMDEPFGALDPVIRNKAREDLQKIQQQLGTTIVMVTHDMEEALALGHRIAIMDGGELVQFAEPADVLRNPASEFVESLVGKGEKPFRLLAFASVEDLIEPGEASGSPISGQLSLRDALAEFVAQGKTSLPVKDENARIVGQITLDSLVRNGSGTP</sequence>
<dbReference type="SMART" id="SM00382">
    <property type="entry name" value="AAA"/>
    <property type="match status" value="1"/>
</dbReference>
<evidence type="ECO:0000259" key="5">
    <source>
        <dbReference type="PROSITE" id="PS50893"/>
    </source>
</evidence>
<evidence type="ECO:0000256" key="3">
    <source>
        <dbReference type="ARBA" id="ARBA00022741"/>
    </source>
</evidence>
<dbReference type="PROSITE" id="PS50893">
    <property type="entry name" value="ABC_TRANSPORTER_2"/>
    <property type="match status" value="1"/>
</dbReference>
<evidence type="ECO:0000256" key="2">
    <source>
        <dbReference type="ARBA" id="ARBA00022448"/>
    </source>
</evidence>
<evidence type="ECO:0000313" key="7">
    <source>
        <dbReference type="Proteomes" id="UP000601789"/>
    </source>
</evidence>
<name>A0ABS0SFT1_9HYPH</name>
<keyword evidence="7" id="KW-1185">Reference proteome</keyword>
<dbReference type="PROSITE" id="PS00211">
    <property type="entry name" value="ABC_TRANSPORTER_1"/>
    <property type="match status" value="1"/>
</dbReference>
<dbReference type="InterPro" id="IPR003439">
    <property type="entry name" value="ABC_transporter-like_ATP-bd"/>
</dbReference>
<accession>A0ABS0SFT1</accession>
<evidence type="ECO:0000256" key="1">
    <source>
        <dbReference type="ARBA" id="ARBA00005417"/>
    </source>
</evidence>
<organism evidence="6 7">
    <name type="scientific">Aquamicrobium zhengzhouense</name>
    <dbReference type="NCBI Taxonomy" id="2781738"/>
    <lineage>
        <taxon>Bacteria</taxon>
        <taxon>Pseudomonadati</taxon>
        <taxon>Pseudomonadota</taxon>
        <taxon>Alphaproteobacteria</taxon>
        <taxon>Hyphomicrobiales</taxon>
        <taxon>Phyllobacteriaceae</taxon>
        <taxon>Aquamicrobium</taxon>
    </lineage>
</organism>
<dbReference type="SUPFAM" id="SSF52540">
    <property type="entry name" value="P-loop containing nucleoside triphosphate hydrolases"/>
    <property type="match status" value="1"/>
</dbReference>
<reference evidence="6 7" key="1">
    <citation type="submission" date="2020-10" db="EMBL/GenBank/DDBJ databases">
        <title>Aquamicrobium zhengzhouensis sp. nov., a exopolysaccharide producing bacterium isolated from farmland soil.</title>
        <authorList>
            <person name="Wang X."/>
        </authorList>
    </citation>
    <scope>NUCLEOTIDE SEQUENCE [LARGE SCALE GENOMIC DNA]</scope>
    <source>
        <strain evidence="7">cd-1</strain>
    </source>
</reference>
<dbReference type="PANTHER" id="PTHR43117">
    <property type="entry name" value="OSMOPROTECTANT IMPORT ATP-BINDING PROTEIN OSMV"/>
    <property type="match status" value="1"/>
</dbReference>
<dbReference type="Gene3D" id="3.40.50.300">
    <property type="entry name" value="P-loop containing nucleotide triphosphate hydrolases"/>
    <property type="match status" value="1"/>
</dbReference>
<dbReference type="Proteomes" id="UP000601789">
    <property type="component" value="Unassembled WGS sequence"/>
</dbReference>
<comment type="caution">
    <text evidence="6">The sequence shown here is derived from an EMBL/GenBank/DDBJ whole genome shotgun (WGS) entry which is preliminary data.</text>
</comment>
<dbReference type="PANTHER" id="PTHR43117:SF4">
    <property type="entry name" value="OSMOPROTECTANT IMPORT ATP-BINDING PROTEIN OSMV"/>
    <property type="match status" value="1"/>
</dbReference>
<dbReference type="Pfam" id="PF00005">
    <property type="entry name" value="ABC_tran"/>
    <property type="match status" value="1"/>
</dbReference>
<dbReference type="GO" id="GO:0005524">
    <property type="term" value="F:ATP binding"/>
    <property type="evidence" value="ECO:0007669"/>
    <property type="project" value="UniProtKB-KW"/>
</dbReference>
<dbReference type="SUPFAM" id="SSF54631">
    <property type="entry name" value="CBS-domain pair"/>
    <property type="match status" value="1"/>
</dbReference>
<dbReference type="InterPro" id="IPR027417">
    <property type="entry name" value="P-loop_NTPase"/>
</dbReference>
<gene>
    <name evidence="6" type="ORF">IOD40_11725</name>
</gene>